<dbReference type="SUPFAM" id="SSF49785">
    <property type="entry name" value="Galactose-binding domain-like"/>
    <property type="match status" value="3"/>
</dbReference>
<reference evidence="4" key="1">
    <citation type="journal article" date="2014" name="Int. J. Syst. Evol. Microbiol.">
        <title>Complete genome sequence of Corynebacterium casei LMG S-19264T (=DSM 44701T), isolated from a smear-ripened cheese.</title>
        <authorList>
            <consortium name="US DOE Joint Genome Institute (JGI-PGF)"/>
            <person name="Walter F."/>
            <person name="Albersmeier A."/>
            <person name="Kalinowski J."/>
            <person name="Ruckert C."/>
        </authorList>
    </citation>
    <scope>NUCLEOTIDE SEQUENCE</scope>
    <source>
        <strain evidence="4">CGMCC 1.15178</strain>
    </source>
</reference>
<dbReference type="InterPro" id="IPR025150">
    <property type="entry name" value="GH123_cat"/>
</dbReference>
<feature type="domain" description="F5/8 type C" evidence="3">
    <location>
        <begin position="578"/>
        <end position="723"/>
    </location>
</feature>
<dbReference type="PROSITE" id="PS50022">
    <property type="entry name" value="FA58C_3"/>
    <property type="match status" value="1"/>
</dbReference>
<feature type="region of interest" description="Disordered" evidence="1">
    <location>
        <begin position="882"/>
        <end position="905"/>
    </location>
</feature>
<dbReference type="PANTHER" id="PTHR45713">
    <property type="entry name" value="FTP DOMAIN-CONTAINING PROTEIN"/>
    <property type="match status" value="1"/>
</dbReference>
<dbReference type="EMBL" id="BMHP01000001">
    <property type="protein sequence ID" value="GGD56348.1"/>
    <property type="molecule type" value="Genomic_DNA"/>
</dbReference>
<dbReference type="PANTHER" id="PTHR45713:SF6">
    <property type="entry name" value="F5_8 TYPE C DOMAIN-CONTAINING PROTEIN"/>
    <property type="match status" value="1"/>
</dbReference>
<feature type="signal peptide" evidence="2">
    <location>
        <begin position="1"/>
        <end position="30"/>
    </location>
</feature>
<dbReference type="Pfam" id="PF22633">
    <property type="entry name" value="F5_F8_type_C_2"/>
    <property type="match status" value="1"/>
</dbReference>
<dbReference type="Proteomes" id="UP000612456">
    <property type="component" value="Unassembled WGS sequence"/>
</dbReference>
<evidence type="ECO:0000256" key="1">
    <source>
        <dbReference type="SAM" id="MobiDB-lite"/>
    </source>
</evidence>
<dbReference type="InterPro" id="IPR053850">
    <property type="entry name" value="Glyco_hydro_123_N_2"/>
</dbReference>
<dbReference type="Pfam" id="PF22680">
    <property type="entry name" value="Glyco_hydro_123_N_2"/>
    <property type="match status" value="1"/>
</dbReference>
<feature type="chain" id="PRO_5037541104" description="F5/8 type C domain-containing protein" evidence="2">
    <location>
        <begin position="31"/>
        <end position="1032"/>
    </location>
</feature>
<dbReference type="RefSeq" id="WP_188990140.1">
    <property type="nucleotide sequence ID" value="NZ_BMHP01000001.1"/>
</dbReference>
<sequence>MKVSKKFLAVFVSICILATTLFLGQSTAFAAASHVWTESSYVNVFKNTLMPANAATSINLTVAKNEYEAAQILIRRDAAFTINSISFTNLTSGGNAIAASNLMYQFVEYIYLSGNSDSISLKAKKGAGDYPDPLSNETSMAVAANTTQSIWVRAYIPTTTVAGVYTGSVAVNTTAGVFTVPITLDVKNVTIPDPSNGSFSNAMWAQFFGPISWDLVGGESFADAFPYARRSADWWTVVGNLADLMKQNRSNVLPLNMDYLLMDGGSYLGPGGIFHFDWSAFDEVVQFFIDRGAVKQLQGLFMAQSANYSGRGMVQLIDGDAQGNSWRGYYPIEHWAAQAWVDQFIPALKAHLISKGWVDMLVLAILDEPGSAQLVADYKAITNRVKAAWNAAPGSYTLKLADAVVYNGPSQQLAGDMNVWIANNSLYDNDKSFFNARMAAGDEVWLYNCSEPRGSYLNRFIDQPVWEQRSTMWYAYREGLTGYLHYGYNVWVGNIYGGINPLLKGDAWITYPDNANKKFKSSIRYESLRDGIEDYELLKILEQTMPDVAKKLVDNIVNLGVNYTLDTKLMERIRANLVRAAAGLPIFDTNLAYTKTATASSSASGYAASRAVDNNSSTDWRSTAAGSQWIQVDLGAAQYQVDGVKLKWGNANYATSYNVQTSYNGISWKTVSSITGGNGGDDYIPLTPTYTDPITVKARYIRINFTASSGSTYNLFDLELGGSQLPKVNLAAGKPYTNSHAGTSPYLDEGNTEATDGVIAGTYIDHFSFGQYLQGGTHSPYQVVDLGSAQTVNQVKIHTYGAVEDNYAAEWVKVFTSTDNVNFTQKAWLDNLNAKERWYDITFPDTSARYIKVQYFKTHTPGQDLNWLFQDEIEVYGGGTGTNKAAGRPYTKSEAPSGIHPDTGNAESTNGVIAGEWPDELSYGFIIPSGTTKTVSITVDLGSDMSISLAQLRNYEYGIGEYGPDNVKVYTASNAAPSTFSIRGESSSPMGLWYEIPFSSVTARYVKFEVSKHNYGGSTNTDWLFLDELTVY</sequence>
<name>A0A916YRB9_9BACL</name>
<keyword evidence="5" id="KW-1185">Reference proteome</keyword>
<dbReference type="Pfam" id="PF00754">
    <property type="entry name" value="F5_F8_type_C"/>
    <property type="match status" value="1"/>
</dbReference>
<reference evidence="4" key="2">
    <citation type="submission" date="2020-09" db="EMBL/GenBank/DDBJ databases">
        <authorList>
            <person name="Sun Q."/>
            <person name="Zhou Y."/>
        </authorList>
    </citation>
    <scope>NUCLEOTIDE SEQUENCE</scope>
    <source>
        <strain evidence="4">CGMCC 1.15178</strain>
    </source>
</reference>
<organism evidence="4 5">
    <name type="scientific">Paenibacillus nasutitermitis</name>
    <dbReference type="NCBI Taxonomy" id="1652958"/>
    <lineage>
        <taxon>Bacteria</taxon>
        <taxon>Bacillati</taxon>
        <taxon>Bacillota</taxon>
        <taxon>Bacilli</taxon>
        <taxon>Bacillales</taxon>
        <taxon>Paenibacillaceae</taxon>
        <taxon>Paenibacillus</taxon>
    </lineage>
</organism>
<dbReference type="Pfam" id="PF13320">
    <property type="entry name" value="GH123_cat"/>
    <property type="match status" value="1"/>
</dbReference>
<proteinExistence type="predicted"/>
<dbReference type="InterPro" id="IPR051941">
    <property type="entry name" value="BG_Antigen-Binding_Lectin"/>
</dbReference>
<dbReference type="InterPro" id="IPR008979">
    <property type="entry name" value="Galactose-bd-like_sf"/>
</dbReference>
<protein>
    <recommendedName>
        <fullName evidence="3">F5/8 type C domain-containing protein</fullName>
    </recommendedName>
</protein>
<accession>A0A916YRB9</accession>
<evidence type="ECO:0000256" key="2">
    <source>
        <dbReference type="SAM" id="SignalP"/>
    </source>
</evidence>
<dbReference type="AlphaFoldDB" id="A0A916YRB9"/>
<evidence type="ECO:0000259" key="3">
    <source>
        <dbReference type="PROSITE" id="PS50022"/>
    </source>
</evidence>
<keyword evidence="2" id="KW-0732">Signal</keyword>
<dbReference type="Gene3D" id="2.60.120.260">
    <property type="entry name" value="Galactose-binding domain-like"/>
    <property type="match status" value="3"/>
</dbReference>
<evidence type="ECO:0000313" key="5">
    <source>
        <dbReference type="Proteomes" id="UP000612456"/>
    </source>
</evidence>
<gene>
    <name evidence="4" type="ORF">GCM10010911_12590</name>
</gene>
<evidence type="ECO:0000313" key="4">
    <source>
        <dbReference type="EMBL" id="GGD56348.1"/>
    </source>
</evidence>
<dbReference type="InterPro" id="IPR000421">
    <property type="entry name" value="FA58C"/>
</dbReference>
<comment type="caution">
    <text evidence="4">The sequence shown here is derived from an EMBL/GenBank/DDBJ whole genome shotgun (WGS) entry which is preliminary data.</text>
</comment>